<name>B2GKA1_KOCRD</name>
<feature type="region of interest" description="Disordered" evidence="6">
    <location>
        <begin position="58"/>
        <end position="81"/>
    </location>
</feature>
<evidence type="ECO:0000256" key="4">
    <source>
        <dbReference type="ARBA" id="ARBA00023139"/>
    </source>
</evidence>
<keyword evidence="4" id="KW-0564">Palmitate</keyword>
<dbReference type="KEGG" id="krh:KRH_07740"/>
<dbReference type="eggNOG" id="ENOG5033JYS">
    <property type="taxonomic scope" value="Bacteria"/>
</dbReference>
<proteinExistence type="predicted"/>
<dbReference type="STRING" id="378753.KRH_07740"/>
<keyword evidence="1" id="KW-1003">Cell membrane</keyword>
<reference evidence="7 8" key="1">
    <citation type="journal article" date="2008" name="J. Bacteriol.">
        <title>Complete genome sequence of the soil actinomycete Kocuria rhizophila.</title>
        <authorList>
            <person name="Takarada H."/>
            <person name="Sekine M."/>
            <person name="Kosugi H."/>
            <person name="Matsuo Y."/>
            <person name="Fujisawa T."/>
            <person name="Omata S."/>
            <person name="Kishi E."/>
            <person name="Shimizu A."/>
            <person name="Tsukatani N."/>
            <person name="Tanikawa S."/>
            <person name="Fujita N."/>
            <person name="Harayama S."/>
        </authorList>
    </citation>
    <scope>NUCLEOTIDE SEQUENCE [LARGE SCALE GENOMIC DNA]</scope>
    <source>
        <strain evidence="8">ATCC 9341 / DSM 348 / NBRC 103217 / DC2201</strain>
    </source>
</reference>
<evidence type="ECO:0000313" key="7">
    <source>
        <dbReference type="EMBL" id="BAG29121.1"/>
    </source>
</evidence>
<dbReference type="Proteomes" id="UP000008838">
    <property type="component" value="Chromosome"/>
</dbReference>
<accession>B2GKA1</accession>
<organism evidence="7 8">
    <name type="scientific">Kocuria rhizophila (strain ATCC 9341 / DSM 348 / NBRC 103217 / DC2201)</name>
    <dbReference type="NCBI Taxonomy" id="378753"/>
    <lineage>
        <taxon>Bacteria</taxon>
        <taxon>Bacillati</taxon>
        <taxon>Actinomycetota</taxon>
        <taxon>Actinomycetes</taxon>
        <taxon>Micrococcales</taxon>
        <taxon>Micrococcaceae</taxon>
        <taxon>Kocuria</taxon>
    </lineage>
</organism>
<evidence type="ECO:0000313" key="8">
    <source>
        <dbReference type="Proteomes" id="UP000008838"/>
    </source>
</evidence>
<keyword evidence="2" id="KW-0732">Signal</keyword>
<dbReference type="AlphaFoldDB" id="B2GKA1"/>
<evidence type="ECO:0000256" key="5">
    <source>
        <dbReference type="ARBA" id="ARBA00023288"/>
    </source>
</evidence>
<dbReference type="Pfam" id="PF14041">
    <property type="entry name" value="Lipoprotein_21"/>
    <property type="match status" value="1"/>
</dbReference>
<evidence type="ECO:0000256" key="2">
    <source>
        <dbReference type="ARBA" id="ARBA00022729"/>
    </source>
</evidence>
<keyword evidence="8" id="KW-1185">Reference proteome</keyword>
<dbReference type="InterPro" id="IPR025971">
    <property type="entry name" value="LppP/LprE"/>
</dbReference>
<keyword evidence="5" id="KW-0449">Lipoprotein</keyword>
<feature type="compositionally biased region" description="Polar residues" evidence="6">
    <location>
        <begin position="9"/>
        <end position="23"/>
    </location>
</feature>
<keyword evidence="3" id="KW-0472">Membrane</keyword>
<evidence type="ECO:0000256" key="1">
    <source>
        <dbReference type="ARBA" id="ARBA00022475"/>
    </source>
</evidence>
<evidence type="ECO:0000256" key="6">
    <source>
        <dbReference type="SAM" id="MobiDB-lite"/>
    </source>
</evidence>
<sequence>MFAIAHHATSPQCGTRSPNGGRTENTRSHVMRHLTRLSTRTTAVAAGALLLAGGLAGPATASAPAPEPTPQAASDGCPNDSPEYALRMAAPLLTPPFGPDVPNDPGWAIDSADTSTYNGCAALSWISVSTNGATASSPETIMLFSHGIFLGTASTTPFGFEPKVERLDDANLRVTYRYPLEGDANAAPRGRAVSEFYYDEDSGSVVHTGEFPPQ</sequence>
<dbReference type="HOGENOM" id="CLU_102514_0_0_11"/>
<evidence type="ECO:0000256" key="3">
    <source>
        <dbReference type="ARBA" id="ARBA00023136"/>
    </source>
</evidence>
<gene>
    <name evidence="7" type="ordered locus">KRH_07740</name>
</gene>
<feature type="region of interest" description="Disordered" evidence="6">
    <location>
        <begin position="1"/>
        <end position="26"/>
    </location>
</feature>
<dbReference type="EMBL" id="AP009152">
    <property type="protein sequence ID" value="BAG29121.1"/>
    <property type="molecule type" value="Genomic_DNA"/>
</dbReference>
<evidence type="ECO:0008006" key="9">
    <source>
        <dbReference type="Google" id="ProtNLM"/>
    </source>
</evidence>
<protein>
    <recommendedName>
        <fullName evidence="9">LppP/LprE family lipoprotein</fullName>
    </recommendedName>
</protein>